<accession>A0A1M7YGU8</accession>
<evidence type="ECO:0000313" key="3">
    <source>
        <dbReference type="Proteomes" id="UP000184612"/>
    </source>
</evidence>
<gene>
    <name evidence="2" type="ORF">SAMN02745217_03379</name>
</gene>
<protein>
    <submittedName>
        <fullName evidence="2">Uncharacterized protein</fullName>
    </submittedName>
</protein>
<dbReference type="OrthoDB" id="9857669at2"/>
<evidence type="ECO:0000313" key="2">
    <source>
        <dbReference type="EMBL" id="SHO51874.1"/>
    </source>
</evidence>
<reference evidence="2 3" key="1">
    <citation type="submission" date="2016-12" db="EMBL/GenBank/DDBJ databases">
        <authorList>
            <person name="Song W.-J."/>
            <person name="Kurnit D.M."/>
        </authorList>
    </citation>
    <scope>NUCLEOTIDE SEQUENCE [LARGE SCALE GENOMIC DNA]</scope>
    <source>
        <strain evidence="2 3">DSM 12503</strain>
    </source>
</reference>
<dbReference type="AlphaFoldDB" id="A0A1M7YGU8"/>
<keyword evidence="1" id="KW-0472">Membrane</keyword>
<proteinExistence type="predicted"/>
<dbReference type="STRING" id="1121345.SAMN02745217_03379"/>
<keyword evidence="3" id="KW-1185">Reference proteome</keyword>
<keyword evidence="1" id="KW-1133">Transmembrane helix</keyword>
<dbReference type="Proteomes" id="UP000184612">
    <property type="component" value="Unassembled WGS sequence"/>
</dbReference>
<keyword evidence="1" id="KW-0812">Transmembrane</keyword>
<dbReference type="EMBL" id="FRFD01000010">
    <property type="protein sequence ID" value="SHO51874.1"/>
    <property type="molecule type" value="Genomic_DNA"/>
</dbReference>
<organism evidence="2 3">
    <name type="scientific">Anaerocolumna xylanovorans DSM 12503</name>
    <dbReference type="NCBI Taxonomy" id="1121345"/>
    <lineage>
        <taxon>Bacteria</taxon>
        <taxon>Bacillati</taxon>
        <taxon>Bacillota</taxon>
        <taxon>Clostridia</taxon>
        <taxon>Lachnospirales</taxon>
        <taxon>Lachnospiraceae</taxon>
        <taxon>Anaerocolumna</taxon>
    </lineage>
</organism>
<feature type="transmembrane region" description="Helical" evidence="1">
    <location>
        <begin position="102"/>
        <end position="121"/>
    </location>
</feature>
<name>A0A1M7YGU8_9FIRM</name>
<evidence type="ECO:0000256" key="1">
    <source>
        <dbReference type="SAM" id="Phobius"/>
    </source>
</evidence>
<dbReference type="RefSeq" id="WP_073590035.1">
    <property type="nucleotide sequence ID" value="NZ_FRFD01000010.1"/>
</dbReference>
<sequence>MNEQVLINMLSELDAGSLNENFTDKDVRRKDGNIFKRAYFYIRVLGRKEDLAGDSILMKHWDEYMEAAEEPLNQEDNVQENSSEWGFPIHVFKREIKNIVKLVSAIIAAILVIVGLLLVIIKRRKGIKVSLKKMQISY</sequence>